<gene>
    <name evidence="3" type="ORF">RM779_10805</name>
</gene>
<sequence length="395" mass="41798">MSTTQPSLPFGRPGPMRPPPLYAELRERTPVAAVTAPDGQRAWLVTSYDAVAAVLADPRLGMAPPGTAAEGNDTLFQDGEPHLRLRRLVSKAFTPRSIAAQGPRIHRQAAELVAALAASGPPADLVAGLAAPLSIQVISDLLGVAIDEREHFHLLVEALGAAEFFTDGSEESIAAAIRAWQDLSGYAAGLVAAKRRALGDDLLSALIRVRDTDDGRLSDEELIGMATTLIAAGYQTARNGISAGTVQVVTEGRLAGLADVPEQLDAVVEEVLRHLGGLIAEPFPRWAHTDLELHGVPIAAGDLVLVRLEAANRDPRQFADPDRFLPGRQSAGPHLTFGRGLHHCLGAALARIELTAAFHALAGQLPGLRLQVPPEDLEWVRGQTDAGPTAVPVTW</sequence>
<proteinExistence type="inferred from homology"/>
<dbReference type="EMBL" id="JAVREV010000005">
    <property type="protein sequence ID" value="MDT0443081.1"/>
    <property type="molecule type" value="Genomic_DNA"/>
</dbReference>
<evidence type="ECO:0000313" key="3">
    <source>
        <dbReference type="EMBL" id="MDT0443081.1"/>
    </source>
</evidence>
<keyword evidence="2" id="KW-0408">Iron</keyword>
<comment type="similarity">
    <text evidence="1 2">Belongs to the cytochrome P450 family.</text>
</comment>
<dbReference type="RefSeq" id="WP_311617463.1">
    <property type="nucleotide sequence ID" value="NZ_JAVREV010000005.1"/>
</dbReference>
<organism evidence="3 4">
    <name type="scientific">Streptomyces johnsoniae</name>
    <dbReference type="NCBI Taxonomy" id="3075532"/>
    <lineage>
        <taxon>Bacteria</taxon>
        <taxon>Bacillati</taxon>
        <taxon>Actinomycetota</taxon>
        <taxon>Actinomycetes</taxon>
        <taxon>Kitasatosporales</taxon>
        <taxon>Streptomycetaceae</taxon>
        <taxon>Streptomyces</taxon>
    </lineage>
</organism>
<dbReference type="Pfam" id="PF00067">
    <property type="entry name" value="p450"/>
    <property type="match status" value="1"/>
</dbReference>
<accession>A0ABU2S253</accession>
<dbReference type="Gene3D" id="1.10.630.10">
    <property type="entry name" value="Cytochrome P450"/>
    <property type="match status" value="1"/>
</dbReference>
<dbReference type="InterPro" id="IPR017972">
    <property type="entry name" value="Cyt_P450_CS"/>
</dbReference>
<dbReference type="Proteomes" id="UP001183615">
    <property type="component" value="Unassembled WGS sequence"/>
</dbReference>
<keyword evidence="2" id="KW-0479">Metal-binding</keyword>
<dbReference type="SUPFAM" id="SSF48264">
    <property type="entry name" value="Cytochrome P450"/>
    <property type="match status" value="1"/>
</dbReference>
<dbReference type="PANTHER" id="PTHR46696">
    <property type="entry name" value="P450, PUTATIVE (EUROFUNG)-RELATED"/>
    <property type="match status" value="1"/>
</dbReference>
<reference evidence="4" key="1">
    <citation type="submission" date="2023-07" db="EMBL/GenBank/DDBJ databases">
        <title>30 novel species of actinomycetes from the DSMZ collection.</title>
        <authorList>
            <person name="Nouioui I."/>
        </authorList>
    </citation>
    <scope>NUCLEOTIDE SEQUENCE [LARGE SCALE GENOMIC DNA]</scope>
    <source>
        <strain evidence="4">DSM 41886</strain>
    </source>
</reference>
<evidence type="ECO:0000256" key="1">
    <source>
        <dbReference type="ARBA" id="ARBA00010617"/>
    </source>
</evidence>
<dbReference type="InterPro" id="IPR036396">
    <property type="entry name" value="Cyt_P450_sf"/>
</dbReference>
<dbReference type="PROSITE" id="PS00086">
    <property type="entry name" value="CYTOCHROME_P450"/>
    <property type="match status" value="1"/>
</dbReference>
<keyword evidence="2" id="KW-0560">Oxidoreductase</keyword>
<dbReference type="PANTHER" id="PTHR46696:SF1">
    <property type="entry name" value="CYTOCHROME P450 YJIB-RELATED"/>
    <property type="match status" value="1"/>
</dbReference>
<dbReference type="PRINTS" id="PR00359">
    <property type="entry name" value="BP450"/>
</dbReference>
<name>A0ABU2S253_9ACTN</name>
<dbReference type="InterPro" id="IPR002397">
    <property type="entry name" value="Cyt_P450_B"/>
</dbReference>
<protein>
    <submittedName>
        <fullName evidence="3">Cytochrome P450</fullName>
    </submittedName>
</protein>
<keyword evidence="2" id="KW-0349">Heme</keyword>
<keyword evidence="2" id="KW-0503">Monooxygenase</keyword>
<dbReference type="InterPro" id="IPR001128">
    <property type="entry name" value="Cyt_P450"/>
</dbReference>
<evidence type="ECO:0000256" key="2">
    <source>
        <dbReference type="RuleBase" id="RU000461"/>
    </source>
</evidence>
<keyword evidence="4" id="KW-1185">Reference proteome</keyword>
<evidence type="ECO:0000313" key="4">
    <source>
        <dbReference type="Proteomes" id="UP001183615"/>
    </source>
</evidence>
<comment type="caution">
    <text evidence="3">The sequence shown here is derived from an EMBL/GenBank/DDBJ whole genome shotgun (WGS) entry which is preliminary data.</text>
</comment>